<dbReference type="PANTHER" id="PTHR13393">
    <property type="entry name" value="SAM-DEPENDENT METHYLTRANSFERASE"/>
    <property type="match status" value="1"/>
</dbReference>
<keyword evidence="4 6" id="KW-0808">Transferase</keyword>
<dbReference type="CDD" id="cd02440">
    <property type="entry name" value="AdoMet_MTases"/>
    <property type="match status" value="1"/>
</dbReference>
<evidence type="ECO:0000256" key="2">
    <source>
        <dbReference type="ARBA" id="ARBA00022552"/>
    </source>
</evidence>
<protein>
    <recommendedName>
        <fullName evidence="6">Ribosomal RNA large subunit methyltransferase F</fullName>
        <ecNumber evidence="6">2.1.1.181</ecNumber>
    </recommendedName>
    <alternativeName>
        <fullName evidence="6">23S rRNA mA1618 methyltransferase</fullName>
    </alternativeName>
    <alternativeName>
        <fullName evidence="6">rRNA adenine N-6-methyltransferase</fullName>
    </alternativeName>
</protein>
<keyword evidence="5 6" id="KW-0949">S-adenosyl-L-methionine</keyword>
<dbReference type="InterPro" id="IPR029063">
    <property type="entry name" value="SAM-dependent_MTases_sf"/>
</dbReference>
<dbReference type="RefSeq" id="WP_311426390.1">
    <property type="nucleotide sequence ID" value="NZ_JAVRIA010000001.1"/>
</dbReference>
<comment type="similarity">
    <text evidence="6">Belongs to the methyltransferase superfamily. METTL16/RlmF family.</text>
</comment>
<proteinExistence type="inferred from homology"/>
<keyword evidence="8" id="KW-1185">Reference proteome</keyword>
<comment type="catalytic activity">
    <reaction evidence="6">
        <text>adenosine(1618) in 23S rRNA + S-adenosyl-L-methionine = N(6)-methyladenosine(1618) in 23S rRNA + S-adenosyl-L-homocysteine + H(+)</text>
        <dbReference type="Rhea" id="RHEA:16497"/>
        <dbReference type="Rhea" id="RHEA-COMP:10229"/>
        <dbReference type="Rhea" id="RHEA-COMP:10231"/>
        <dbReference type="ChEBI" id="CHEBI:15378"/>
        <dbReference type="ChEBI" id="CHEBI:57856"/>
        <dbReference type="ChEBI" id="CHEBI:59789"/>
        <dbReference type="ChEBI" id="CHEBI:74411"/>
        <dbReference type="ChEBI" id="CHEBI:74449"/>
        <dbReference type="EC" id="2.1.1.181"/>
    </reaction>
</comment>
<keyword evidence="3 6" id="KW-0489">Methyltransferase</keyword>
<dbReference type="SUPFAM" id="SSF53335">
    <property type="entry name" value="S-adenosyl-L-methionine-dependent methyltransferases"/>
    <property type="match status" value="1"/>
</dbReference>
<evidence type="ECO:0000313" key="7">
    <source>
        <dbReference type="EMBL" id="MDT0557629.1"/>
    </source>
</evidence>
<evidence type="ECO:0000256" key="6">
    <source>
        <dbReference type="HAMAP-Rule" id="MF_01848"/>
    </source>
</evidence>
<evidence type="ECO:0000313" key="8">
    <source>
        <dbReference type="Proteomes" id="UP001259492"/>
    </source>
</evidence>
<evidence type="ECO:0000256" key="5">
    <source>
        <dbReference type="ARBA" id="ARBA00022691"/>
    </source>
</evidence>
<dbReference type="Gene3D" id="3.40.50.150">
    <property type="entry name" value="Vaccinia Virus protein VP39"/>
    <property type="match status" value="1"/>
</dbReference>
<comment type="subcellular location">
    <subcellularLocation>
        <location evidence="6">Cytoplasm</location>
    </subcellularLocation>
</comment>
<dbReference type="NCBIfam" id="NF008725">
    <property type="entry name" value="PRK11727.1"/>
    <property type="match status" value="1"/>
</dbReference>
<sequence length="304" mass="34721">MKNKPKKPSLHPKNKHKFGYDFDELCKSYTKLTPFVFTNNFGNRSIDFSDPKAVKQFNTALLVKHYGITYWQFSDANLCPPIPGRADYIHHLNDLLVRSNLENTSTILDIGTGATCIYPLLGHAIYNWKFIATDISLEALSNSKLIIAKNGFEEAIQLRHQQNPSHILKSILLPDEKISASMCNPPFFKSEKDAIDATKRKLKGLGKSGNFIRNFSGTSNELWYQGGEKAFLHNYLYESSLYKTQCFWFTSLVSNKDHIKSMQQSLIKLGATRVEEIAMSQGHKVSRIIAWTFLNDKEQKDWTT</sequence>
<keyword evidence="1 6" id="KW-0963">Cytoplasm</keyword>
<dbReference type="HAMAP" id="MF_01848">
    <property type="entry name" value="23SrRNA_methyltr_F"/>
    <property type="match status" value="1"/>
</dbReference>
<comment type="caution">
    <text evidence="7">The sequence shown here is derived from an EMBL/GenBank/DDBJ whole genome shotgun (WGS) entry which is preliminary data.</text>
</comment>
<comment type="function">
    <text evidence="6">Specifically methylates the adenine in position 1618 of 23S rRNA.</text>
</comment>
<name>A0ABU2YHI1_9FLAO</name>
<evidence type="ECO:0000256" key="1">
    <source>
        <dbReference type="ARBA" id="ARBA00022490"/>
    </source>
</evidence>
<organism evidence="7 8">
    <name type="scientific">Microcosmobacter mediterraneus</name>
    <dbReference type="NCBI Taxonomy" id="3075607"/>
    <lineage>
        <taxon>Bacteria</taxon>
        <taxon>Pseudomonadati</taxon>
        <taxon>Bacteroidota</taxon>
        <taxon>Flavobacteriia</taxon>
        <taxon>Flavobacteriales</taxon>
        <taxon>Flavobacteriaceae</taxon>
        <taxon>Microcosmobacter</taxon>
    </lineage>
</organism>
<accession>A0ABU2YHI1</accession>
<dbReference type="InterPro" id="IPR010286">
    <property type="entry name" value="METTL16/RlmF"/>
</dbReference>
<dbReference type="Proteomes" id="UP001259492">
    <property type="component" value="Unassembled WGS sequence"/>
</dbReference>
<dbReference type="EC" id="2.1.1.181" evidence="6"/>
<evidence type="ECO:0000256" key="4">
    <source>
        <dbReference type="ARBA" id="ARBA00022679"/>
    </source>
</evidence>
<dbReference type="PANTHER" id="PTHR13393:SF0">
    <property type="entry name" value="RNA N6-ADENOSINE-METHYLTRANSFERASE METTL16"/>
    <property type="match status" value="1"/>
</dbReference>
<dbReference type="InterPro" id="IPR016909">
    <property type="entry name" value="rRNA_lsu_MeTfrase_F"/>
</dbReference>
<dbReference type="Pfam" id="PF05971">
    <property type="entry name" value="Methyltransf_10"/>
    <property type="match status" value="1"/>
</dbReference>
<gene>
    <name evidence="6 7" type="primary">rlmF</name>
    <name evidence="7" type="ORF">RM697_03160</name>
</gene>
<evidence type="ECO:0000256" key="3">
    <source>
        <dbReference type="ARBA" id="ARBA00022603"/>
    </source>
</evidence>
<dbReference type="GO" id="GO:0052907">
    <property type="term" value="F:23S rRNA (adenine(1618)-N(6))-methyltransferase activity"/>
    <property type="evidence" value="ECO:0007669"/>
    <property type="project" value="UniProtKB-EC"/>
</dbReference>
<keyword evidence="2 6" id="KW-0698">rRNA processing</keyword>
<reference evidence="7 8" key="1">
    <citation type="submission" date="2023-09" db="EMBL/GenBank/DDBJ databases">
        <authorList>
            <person name="Rey-Velasco X."/>
        </authorList>
    </citation>
    <scope>NUCLEOTIDE SEQUENCE [LARGE SCALE GENOMIC DNA]</scope>
    <source>
        <strain evidence="7 8">W332</strain>
    </source>
</reference>
<dbReference type="PIRSF" id="PIRSF029038">
    <property type="entry name" value="Mtase_YbiN_prd"/>
    <property type="match status" value="1"/>
</dbReference>
<dbReference type="EMBL" id="JAVRIA010000001">
    <property type="protein sequence ID" value="MDT0557629.1"/>
    <property type="molecule type" value="Genomic_DNA"/>
</dbReference>